<reference evidence="4" key="1">
    <citation type="submission" date="2015-08" db="EMBL/GenBank/DDBJ databases">
        <authorList>
            <person name="Varghese N."/>
        </authorList>
    </citation>
    <scope>NUCLEOTIDE SEQUENCE [LARGE SCALE GENOMIC DNA]</scope>
    <source>
        <strain evidence="4">DSM 23407</strain>
    </source>
</reference>
<dbReference type="AlphaFoldDB" id="A0A0K6I0P1"/>
<keyword evidence="1" id="KW-1133">Transmembrane helix</keyword>
<name>A0A0K6I0P1_9HYPH</name>
<organism evidence="3 4">
    <name type="scientific">Pannonibacter indicus</name>
    <dbReference type="NCBI Taxonomy" id="466044"/>
    <lineage>
        <taxon>Bacteria</taxon>
        <taxon>Pseudomonadati</taxon>
        <taxon>Pseudomonadota</taxon>
        <taxon>Alphaproteobacteria</taxon>
        <taxon>Hyphomicrobiales</taxon>
        <taxon>Stappiaceae</taxon>
        <taxon>Pannonibacter</taxon>
    </lineage>
</organism>
<keyword evidence="1" id="KW-0812">Transmembrane</keyword>
<accession>A0A0K6I0P1</accession>
<proteinExistence type="predicted"/>
<keyword evidence="1" id="KW-0472">Membrane</keyword>
<feature type="transmembrane region" description="Helical" evidence="1">
    <location>
        <begin position="50"/>
        <end position="68"/>
    </location>
</feature>
<dbReference type="GO" id="GO:0016020">
    <property type="term" value="C:membrane"/>
    <property type="evidence" value="ECO:0007669"/>
    <property type="project" value="InterPro"/>
</dbReference>
<keyword evidence="4" id="KW-1185">Reference proteome</keyword>
<evidence type="ECO:0000313" key="4">
    <source>
        <dbReference type="Proteomes" id="UP000183900"/>
    </source>
</evidence>
<gene>
    <name evidence="3" type="ORF">Ga0061067_106133</name>
</gene>
<evidence type="ECO:0000313" key="3">
    <source>
        <dbReference type="EMBL" id="CUA96867.1"/>
    </source>
</evidence>
<feature type="domain" description="EamA" evidence="2">
    <location>
        <begin position="3"/>
        <end position="65"/>
    </location>
</feature>
<dbReference type="EMBL" id="CYHE01000006">
    <property type="protein sequence ID" value="CUA96867.1"/>
    <property type="molecule type" value="Genomic_DNA"/>
</dbReference>
<sequence length="90" mass="9299">MTFIGAGLTYLLWFRGIDLLGPSAIPPLGLLSPLMAVILGWAILDQTLSAVQIAGMVLVLGSVLVGQYTGQLAQRRPAANLEGTPAGKPG</sequence>
<dbReference type="Pfam" id="PF00892">
    <property type="entry name" value="EamA"/>
    <property type="match status" value="1"/>
</dbReference>
<feature type="transmembrane region" description="Helical" evidence="1">
    <location>
        <begin position="24"/>
        <end position="44"/>
    </location>
</feature>
<evidence type="ECO:0000256" key="1">
    <source>
        <dbReference type="SAM" id="Phobius"/>
    </source>
</evidence>
<protein>
    <submittedName>
        <fullName evidence="3">EamA-like transporter family</fullName>
    </submittedName>
</protein>
<dbReference type="SUPFAM" id="SSF103481">
    <property type="entry name" value="Multidrug resistance efflux transporter EmrE"/>
    <property type="match status" value="1"/>
</dbReference>
<dbReference type="InterPro" id="IPR000620">
    <property type="entry name" value="EamA_dom"/>
</dbReference>
<evidence type="ECO:0000259" key="2">
    <source>
        <dbReference type="Pfam" id="PF00892"/>
    </source>
</evidence>
<dbReference type="InterPro" id="IPR037185">
    <property type="entry name" value="EmrE-like"/>
</dbReference>
<dbReference type="Proteomes" id="UP000183900">
    <property type="component" value="Unassembled WGS sequence"/>
</dbReference>